<dbReference type="GO" id="GO:0005506">
    <property type="term" value="F:iron ion binding"/>
    <property type="evidence" value="ECO:0007669"/>
    <property type="project" value="InterPro"/>
</dbReference>
<dbReference type="Gene3D" id="1.10.630.10">
    <property type="entry name" value="Cytochrome P450"/>
    <property type="match status" value="1"/>
</dbReference>
<dbReference type="AlphaFoldDB" id="A0A0E9NNU8"/>
<evidence type="ECO:0000256" key="2">
    <source>
        <dbReference type="ARBA" id="ARBA00022723"/>
    </source>
</evidence>
<dbReference type="OMA" id="SWANPIR"/>
<reference evidence="6 7" key="2">
    <citation type="journal article" date="2014" name="J. Gen. Appl. Microbiol.">
        <title>The early diverging ascomycetous budding yeast Saitoella complicata has three histone deacetylases belonging to the Clr6, Hos2, and Rpd3 lineages.</title>
        <authorList>
            <person name="Nishida H."/>
            <person name="Matsumoto T."/>
            <person name="Kondo S."/>
            <person name="Hamamoto M."/>
            <person name="Yoshikawa H."/>
        </authorList>
    </citation>
    <scope>NUCLEOTIDE SEQUENCE [LARGE SCALE GENOMIC DNA]</scope>
    <source>
        <strain evidence="6 7">NRRL Y-17804</strain>
    </source>
</reference>
<dbReference type="InterPro" id="IPR001128">
    <property type="entry name" value="Cyt_P450"/>
</dbReference>
<keyword evidence="5" id="KW-0560">Oxidoreductase</keyword>
<dbReference type="GO" id="GO:0020037">
    <property type="term" value="F:heme binding"/>
    <property type="evidence" value="ECO:0007669"/>
    <property type="project" value="InterPro"/>
</dbReference>
<gene>
    <name evidence="6" type="ORF">G7K_5651-t1</name>
</gene>
<comment type="caution">
    <text evidence="6">The sequence shown here is derived from an EMBL/GenBank/DDBJ whole genome shotgun (WGS) entry which is preliminary data.</text>
</comment>
<dbReference type="PANTHER" id="PTHR24305">
    <property type="entry name" value="CYTOCHROME P450"/>
    <property type="match status" value="1"/>
</dbReference>
<accession>A0A0E9NNU8</accession>
<dbReference type="EMBL" id="BACD03000048">
    <property type="protein sequence ID" value="GAO51552.1"/>
    <property type="molecule type" value="Genomic_DNA"/>
</dbReference>
<keyword evidence="2 4" id="KW-0479">Metal-binding</keyword>
<evidence type="ECO:0000256" key="4">
    <source>
        <dbReference type="PIRSR" id="PIRSR602401-1"/>
    </source>
</evidence>
<reference evidence="6 7" key="3">
    <citation type="journal article" date="2015" name="Genome Announc.">
        <title>Draft Genome Sequence of the Archiascomycetous Yeast Saitoella complicata.</title>
        <authorList>
            <person name="Yamauchi K."/>
            <person name="Kondo S."/>
            <person name="Hamamoto M."/>
            <person name="Takahashi Y."/>
            <person name="Ogura Y."/>
            <person name="Hayashi T."/>
            <person name="Nishida H."/>
        </authorList>
    </citation>
    <scope>NUCLEOTIDE SEQUENCE [LARGE SCALE GENOMIC DNA]</scope>
    <source>
        <strain evidence="6 7">NRRL Y-17804</strain>
    </source>
</reference>
<dbReference type="InterPro" id="IPR002401">
    <property type="entry name" value="Cyt_P450_E_grp-I"/>
</dbReference>
<keyword evidence="5" id="KW-0503">Monooxygenase</keyword>
<name>A0A0E9NNU8_SAICN</name>
<dbReference type="STRING" id="698492.A0A0E9NNU8"/>
<dbReference type="InterPro" id="IPR050121">
    <property type="entry name" value="Cytochrome_P450_monoxygenase"/>
</dbReference>
<evidence type="ECO:0000256" key="3">
    <source>
        <dbReference type="ARBA" id="ARBA00023004"/>
    </source>
</evidence>
<reference evidence="6 7" key="1">
    <citation type="journal article" date="2011" name="J. Gen. Appl. Microbiol.">
        <title>Draft genome sequencing of the enigmatic yeast Saitoella complicata.</title>
        <authorList>
            <person name="Nishida H."/>
            <person name="Hamamoto M."/>
            <person name="Sugiyama J."/>
        </authorList>
    </citation>
    <scope>NUCLEOTIDE SEQUENCE [LARGE SCALE GENOMIC DNA]</scope>
    <source>
        <strain evidence="6 7">NRRL Y-17804</strain>
    </source>
</reference>
<keyword evidence="3 4" id="KW-0408">Iron</keyword>
<keyword evidence="4 5" id="KW-0349">Heme</keyword>
<comment type="similarity">
    <text evidence="5">Belongs to the cytochrome P450 family.</text>
</comment>
<comment type="cofactor">
    <cofactor evidence="1 4">
        <name>heme</name>
        <dbReference type="ChEBI" id="CHEBI:30413"/>
    </cofactor>
</comment>
<keyword evidence="7" id="KW-1185">Reference proteome</keyword>
<dbReference type="InterPro" id="IPR036396">
    <property type="entry name" value="Cyt_P450_sf"/>
</dbReference>
<proteinExistence type="inferred from homology"/>
<dbReference type="GO" id="GO:0004497">
    <property type="term" value="F:monooxygenase activity"/>
    <property type="evidence" value="ECO:0007669"/>
    <property type="project" value="UniProtKB-KW"/>
</dbReference>
<protein>
    <recommendedName>
        <fullName evidence="8">Cytochrome P450</fullName>
    </recommendedName>
</protein>
<dbReference type="SUPFAM" id="SSF48264">
    <property type="entry name" value="Cytochrome P450"/>
    <property type="match status" value="1"/>
</dbReference>
<dbReference type="Proteomes" id="UP000033140">
    <property type="component" value="Unassembled WGS sequence"/>
</dbReference>
<evidence type="ECO:0000256" key="5">
    <source>
        <dbReference type="RuleBase" id="RU000461"/>
    </source>
</evidence>
<evidence type="ECO:0000313" key="7">
    <source>
        <dbReference type="Proteomes" id="UP000033140"/>
    </source>
</evidence>
<evidence type="ECO:0000313" key="6">
    <source>
        <dbReference type="EMBL" id="GAO51552.1"/>
    </source>
</evidence>
<dbReference type="PRINTS" id="PR00385">
    <property type="entry name" value="P450"/>
</dbReference>
<dbReference type="Pfam" id="PF00067">
    <property type="entry name" value="p450"/>
    <property type="match status" value="1"/>
</dbReference>
<dbReference type="PRINTS" id="PR00463">
    <property type="entry name" value="EP450I"/>
</dbReference>
<evidence type="ECO:0008006" key="8">
    <source>
        <dbReference type="Google" id="ProtNLM"/>
    </source>
</evidence>
<dbReference type="PROSITE" id="PS00086">
    <property type="entry name" value="CYTOCHROME_P450"/>
    <property type="match status" value="1"/>
</dbReference>
<feature type="binding site" description="axial binding residue" evidence="4">
    <location>
        <position position="393"/>
    </location>
    <ligand>
        <name>heme</name>
        <dbReference type="ChEBI" id="CHEBI:30413"/>
    </ligand>
    <ligandPart>
        <name>Fe</name>
        <dbReference type="ChEBI" id="CHEBI:18248"/>
    </ligandPart>
</feature>
<evidence type="ECO:0000256" key="1">
    <source>
        <dbReference type="ARBA" id="ARBA00001971"/>
    </source>
</evidence>
<organism evidence="6 7">
    <name type="scientific">Saitoella complicata (strain BCRC 22490 / CBS 7301 / JCM 7358 / NBRC 10748 / NRRL Y-17804)</name>
    <dbReference type="NCBI Taxonomy" id="698492"/>
    <lineage>
        <taxon>Eukaryota</taxon>
        <taxon>Fungi</taxon>
        <taxon>Dikarya</taxon>
        <taxon>Ascomycota</taxon>
        <taxon>Taphrinomycotina</taxon>
        <taxon>Taphrinomycotina incertae sedis</taxon>
        <taxon>Saitoella</taxon>
    </lineage>
</organism>
<dbReference type="GO" id="GO:0016705">
    <property type="term" value="F:oxidoreductase activity, acting on paired donors, with incorporation or reduction of molecular oxygen"/>
    <property type="evidence" value="ECO:0007669"/>
    <property type="project" value="InterPro"/>
</dbReference>
<dbReference type="InterPro" id="IPR017972">
    <property type="entry name" value="Cyt_P450_CS"/>
</dbReference>
<sequence length="447" mass="49622">MQGKGSAAIHRYHKKHGLSAVRVGPNEVSLPADPEVLKEVYGPTFLKSRHYDAFKIAGHAPIFGERSREAHAARVKRILPWMSKANVLQIGEPIIQEKVSKLCSRFDALIQEGSAAVDVLKSFRCFAVDSISAFTLPEGWNTLDEEDLDSPMGTVIDVINTSAPTAFFSLRFHAWYDHVKQKLRSLLDSEGLAREGDAFGRLDAFADKSYEQSLKDNGSDVVTSFRQCTNADGEPLTKQQIKTEIEDLLFAGTDSSATTLSTIAFHVCRSKSIQERLLSELREVMPHRDSHVTLKTLEKLPYLTAAIREGLRVAQPVPRRLPRVVPPGGWTYERTGQYLPEGAIVGVAAYELHRSSPFADPESFLPERWLGDNTSLVQMTAAFAAFGRGSRMCIGQNFAMAELYLATAYLFRRFAGEVITPKEIVYLDNFNASIKGGSVTLRLRVVN</sequence>
<dbReference type="PANTHER" id="PTHR24305:SF156">
    <property type="entry name" value="P450, PUTATIVE (EUROFUNG)-RELATED"/>
    <property type="match status" value="1"/>
</dbReference>